<feature type="transmembrane region" description="Helical" evidence="7">
    <location>
        <begin position="76"/>
        <end position="97"/>
    </location>
</feature>
<evidence type="ECO:0000313" key="11">
    <source>
        <dbReference type="EMBL" id="TKB55356.1"/>
    </source>
</evidence>
<dbReference type="InterPro" id="IPR000727">
    <property type="entry name" value="T_SNARE_dom"/>
</dbReference>
<keyword evidence="12" id="KW-1185">Reference proteome</keyword>
<evidence type="ECO:0000256" key="6">
    <source>
        <dbReference type="SAM" id="MobiDB-lite"/>
    </source>
</evidence>
<evidence type="ECO:0000256" key="3">
    <source>
        <dbReference type="ARBA" id="ARBA00023224"/>
    </source>
</evidence>
<evidence type="ECO:0000259" key="10">
    <source>
        <dbReference type="PROSITE" id="PS50885"/>
    </source>
</evidence>
<dbReference type="AlphaFoldDB" id="A0A4U1BNP1"/>
<dbReference type="SMART" id="SM00283">
    <property type="entry name" value="MA"/>
    <property type="match status" value="1"/>
</dbReference>
<comment type="similarity">
    <text evidence="4">Belongs to the methyl-accepting chemotaxis (MCP) protein family.</text>
</comment>
<evidence type="ECO:0000259" key="8">
    <source>
        <dbReference type="PROSITE" id="PS50111"/>
    </source>
</evidence>
<evidence type="ECO:0000313" key="12">
    <source>
        <dbReference type="Proteomes" id="UP000305675"/>
    </source>
</evidence>
<evidence type="ECO:0000256" key="1">
    <source>
        <dbReference type="ARBA" id="ARBA00004429"/>
    </source>
</evidence>
<dbReference type="GO" id="GO:0007165">
    <property type="term" value="P:signal transduction"/>
    <property type="evidence" value="ECO:0007669"/>
    <property type="project" value="UniProtKB-KW"/>
</dbReference>
<keyword evidence="7" id="KW-0812">Transmembrane</keyword>
<dbReference type="Proteomes" id="UP000305675">
    <property type="component" value="Unassembled WGS sequence"/>
</dbReference>
<name>A0A4U1BNP1_9GAMM</name>
<dbReference type="GO" id="GO:0006935">
    <property type="term" value="P:chemotaxis"/>
    <property type="evidence" value="ECO:0007669"/>
    <property type="project" value="UniProtKB-ARBA"/>
</dbReference>
<dbReference type="SUPFAM" id="SSF58104">
    <property type="entry name" value="Methyl-accepting chemotaxis protein (MCP) signaling domain"/>
    <property type="match status" value="1"/>
</dbReference>
<dbReference type="PROSITE" id="PS50192">
    <property type="entry name" value="T_SNARE"/>
    <property type="match status" value="1"/>
</dbReference>
<evidence type="ECO:0000259" key="9">
    <source>
        <dbReference type="PROSITE" id="PS50192"/>
    </source>
</evidence>
<evidence type="ECO:0000256" key="4">
    <source>
        <dbReference type="ARBA" id="ARBA00029447"/>
    </source>
</evidence>
<evidence type="ECO:0000256" key="2">
    <source>
        <dbReference type="ARBA" id="ARBA00022519"/>
    </source>
</evidence>
<dbReference type="InterPro" id="IPR004089">
    <property type="entry name" value="MCPsignal_dom"/>
</dbReference>
<dbReference type="PANTHER" id="PTHR32089">
    <property type="entry name" value="METHYL-ACCEPTING CHEMOTAXIS PROTEIN MCPB"/>
    <property type="match status" value="1"/>
</dbReference>
<dbReference type="Gene3D" id="1.10.287.950">
    <property type="entry name" value="Methyl-accepting chemotaxis protein"/>
    <property type="match status" value="1"/>
</dbReference>
<gene>
    <name evidence="11" type="ORF">FCL42_09165</name>
</gene>
<evidence type="ECO:0000256" key="5">
    <source>
        <dbReference type="PROSITE-ProRule" id="PRU00284"/>
    </source>
</evidence>
<keyword evidence="2" id="KW-1003">Cell membrane</keyword>
<comment type="caution">
    <text evidence="11">The sequence shown here is derived from an EMBL/GenBank/DDBJ whole genome shotgun (WGS) entry which is preliminary data.</text>
</comment>
<feature type="transmembrane region" description="Helical" evidence="7">
    <location>
        <begin position="20"/>
        <end position="39"/>
    </location>
</feature>
<keyword evidence="2" id="KW-0997">Cell inner membrane</keyword>
<reference evidence="11 12" key="1">
    <citation type="submission" date="2019-04" db="EMBL/GenBank/DDBJ databases">
        <authorList>
            <person name="Hwang J.C."/>
        </authorList>
    </citation>
    <scope>NUCLEOTIDE SEQUENCE [LARGE SCALE GENOMIC DNA]</scope>
    <source>
        <strain evidence="11 12">IMCC35002</strain>
    </source>
</reference>
<feature type="compositionally biased region" description="Low complexity" evidence="6">
    <location>
        <begin position="203"/>
        <end position="213"/>
    </location>
</feature>
<dbReference type="PANTHER" id="PTHR32089:SF112">
    <property type="entry name" value="LYSOZYME-LIKE PROTEIN-RELATED"/>
    <property type="match status" value="1"/>
</dbReference>
<keyword evidence="7" id="KW-1133">Transmembrane helix</keyword>
<proteinExistence type="inferred from homology"/>
<protein>
    <submittedName>
        <fullName evidence="11">Methyl-accepting chemotaxis protein</fullName>
    </submittedName>
</protein>
<feature type="domain" description="HAMP" evidence="10">
    <location>
        <begin position="98"/>
        <end position="150"/>
    </location>
</feature>
<dbReference type="CDD" id="cd11386">
    <property type="entry name" value="MCP_signal"/>
    <property type="match status" value="1"/>
</dbReference>
<organism evidence="11 12">
    <name type="scientific">Ferrimonas aestuarii</name>
    <dbReference type="NCBI Taxonomy" id="2569539"/>
    <lineage>
        <taxon>Bacteria</taxon>
        <taxon>Pseudomonadati</taxon>
        <taxon>Pseudomonadota</taxon>
        <taxon>Gammaproteobacteria</taxon>
        <taxon>Alteromonadales</taxon>
        <taxon>Ferrimonadaceae</taxon>
        <taxon>Ferrimonas</taxon>
    </lineage>
</organism>
<feature type="domain" description="Methyl-accepting transducer" evidence="8">
    <location>
        <begin position="155"/>
        <end position="391"/>
    </location>
</feature>
<feature type="domain" description="T-SNARE coiled-coil homology" evidence="9">
    <location>
        <begin position="342"/>
        <end position="404"/>
    </location>
</feature>
<dbReference type="PROSITE" id="PS50885">
    <property type="entry name" value="HAMP"/>
    <property type="match status" value="1"/>
</dbReference>
<dbReference type="EMBL" id="SWCJ01000005">
    <property type="protein sequence ID" value="TKB55356.1"/>
    <property type="molecule type" value="Genomic_DNA"/>
</dbReference>
<keyword evidence="3 5" id="KW-0807">Transducer</keyword>
<accession>A0A4U1BNP1</accession>
<keyword evidence="7" id="KW-0472">Membrane</keyword>
<dbReference type="FunFam" id="1.10.287.950:FF:000001">
    <property type="entry name" value="Methyl-accepting chemotaxis sensory transducer"/>
    <property type="match status" value="1"/>
</dbReference>
<dbReference type="Pfam" id="PF00015">
    <property type="entry name" value="MCPsignal"/>
    <property type="match status" value="1"/>
</dbReference>
<dbReference type="OrthoDB" id="8724845at2"/>
<dbReference type="InterPro" id="IPR003660">
    <property type="entry name" value="HAMP_dom"/>
</dbReference>
<feature type="region of interest" description="Disordered" evidence="6">
    <location>
        <begin position="203"/>
        <end position="250"/>
    </location>
</feature>
<sequence length="433" mass="47021">MMWFERDLMFNQISIRQRLAVMVACVCGIQVITASLIFIKLDNLDAQLLSLLEQELPIQAQQPLQLIESNLVGLEYWAIGMTALSLLLAVAIAGWFIRAVMRGIETGLDSLSSMANGDFSCRIPQNEGGELGRLLKSMEDTRITIANLLLGIRTSTLEVTTAATMLSDSSECVQTNAQTQSEEVVQMATAAHQMATTADEVAQSAASTQMATSDVTERSRESQQANEEAMGHTQKLVDSLSQSSNAMESLNENSRNIGTVLDVIKGIAEQTNLLALNAAIEAARAGEQGRGFAVVADEVRHLAQRTHESTEEIETMIEQFRSGAREAVVTMQHSCELGGHTIELSERSNMLMEKVNEAIAKVNAMNTHIASAAEEQRSVVNALNDNVDRVSGASDLSQSQIQQVSACSTQLTATATMLQNAIDHFRLEEMQSA</sequence>
<feature type="compositionally biased region" description="Polar residues" evidence="6">
    <location>
        <begin position="239"/>
        <end position="250"/>
    </location>
</feature>
<dbReference type="PROSITE" id="PS50111">
    <property type="entry name" value="CHEMOTAXIS_TRANSDUC_2"/>
    <property type="match status" value="1"/>
</dbReference>
<dbReference type="GO" id="GO:0005886">
    <property type="term" value="C:plasma membrane"/>
    <property type="evidence" value="ECO:0007669"/>
    <property type="project" value="UniProtKB-SubCell"/>
</dbReference>
<comment type="subcellular location">
    <subcellularLocation>
        <location evidence="1">Cell inner membrane</location>
        <topology evidence="1">Multi-pass membrane protein</topology>
    </subcellularLocation>
</comment>
<evidence type="ECO:0000256" key="7">
    <source>
        <dbReference type="SAM" id="Phobius"/>
    </source>
</evidence>